<dbReference type="InterPro" id="IPR038494">
    <property type="entry name" value="IGPD_sf"/>
</dbReference>
<accession>A0ABT5X6Y8</accession>
<dbReference type="RefSeq" id="WP_316966209.1">
    <property type="nucleotide sequence ID" value="NZ_JARFPK010000013.1"/>
</dbReference>
<evidence type="ECO:0000313" key="6">
    <source>
        <dbReference type="EMBL" id="MDF0590459.1"/>
    </source>
</evidence>
<dbReference type="HAMAP" id="MF_00076">
    <property type="entry name" value="HisB"/>
    <property type="match status" value="1"/>
</dbReference>
<comment type="subcellular location">
    <subcellularLocation>
        <location evidence="5">Cytoplasm</location>
    </subcellularLocation>
</comment>
<dbReference type="EMBL" id="JARFPK010000013">
    <property type="protein sequence ID" value="MDF0590459.1"/>
    <property type="molecule type" value="Genomic_DNA"/>
</dbReference>
<keyword evidence="5" id="KW-0963">Cytoplasm</keyword>
<dbReference type="Pfam" id="PF00475">
    <property type="entry name" value="IGPD"/>
    <property type="match status" value="1"/>
</dbReference>
<dbReference type="EC" id="4.2.1.19" evidence="5"/>
<dbReference type="PANTHER" id="PTHR23133">
    <property type="entry name" value="IMIDAZOLEGLYCEROL-PHOSPHATE DEHYDRATASE HIS7"/>
    <property type="match status" value="1"/>
</dbReference>
<evidence type="ECO:0000256" key="2">
    <source>
        <dbReference type="ARBA" id="ARBA00022605"/>
    </source>
</evidence>
<gene>
    <name evidence="5" type="primary">hisB</name>
    <name evidence="6" type="ORF">P0O15_04625</name>
</gene>
<comment type="similarity">
    <text evidence="5">Belongs to the imidazoleglycerol-phosphate dehydratase family.</text>
</comment>
<evidence type="ECO:0000313" key="7">
    <source>
        <dbReference type="Proteomes" id="UP001220010"/>
    </source>
</evidence>
<comment type="pathway">
    <text evidence="1 5">Amino-acid biosynthesis; L-histidine biosynthesis; L-histidine from 5-phospho-alpha-D-ribose 1-diphosphate: step 6/9.</text>
</comment>
<evidence type="ECO:0000256" key="3">
    <source>
        <dbReference type="ARBA" id="ARBA00023102"/>
    </source>
</evidence>
<comment type="catalytic activity">
    <reaction evidence="5">
        <text>D-erythro-1-(imidazol-4-yl)glycerol 3-phosphate = 3-(imidazol-4-yl)-2-oxopropyl phosphate + H2O</text>
        <dbReference type="Rhea" id="RHEA:11040"/>
        <dbReference type="ChEBI" id="CHEBI:15377"/>
        <dbReference type="ChEBI" id="CHEBI:57766"/>
        <dbReference type="ChEBI" id="CHEBI:58278"/>
        <dbReference type="EC" id="4.2.1.19"/>
    </reaction>
</comment>
<name>A0ABT5X6Y8_9EURY</name>
<proteinExistence type="inferred from homology"/>
<dbReference type="PROSITE" id="PS00955">
    <property type="entry name" value="IGP_DEHYDRATASE_2"/>
    <property type="match status" value="1"/>
</dbReference>
<protein>
    <recommendedName>
        <fullName evidence="5">Imidazoleglycerol-phosphate dehydratase</fullName>
        <shortName evidence="5">IGPD</shortName>
        <ecNumber evidence="5">4.2.1.19</ecNumber>
    </recommendedName>
</protein>
<dbReference type="PANTHER" id="PTHR23133:SF2">
    <property type="entry name" value="IMIDAZOLEGLYCEROL-PHOSPHATE DEHYDRATASE"/>
    <property type="match status" value="1"/>
</dbReference>
<organism evidence="6 7">
    <name type="scientific">Candidatus Methanocrinis natronophilus</name>
    <dbReference type="NCBI Taxonomy" id="3033396"/>
    <lineage>
        <taxon>Archaea</taxon>
        <taxon>Methanobacteriati</taxon>
        <taxon>Methanobacteriota</taxon>
        <taxon>Stenosarchaea group</taxon>
        <taxon>Methanomicrobia</taxon>
        <taxon>Methanotrichales</taxon>
        <taxon>Methanotrichaceae</taxon>
        <taxon>Methanocrinis</taxon>
    </lineage>
</organism>
<dbReference type="Gene3D" id="3.30.230.40">
    <property type="entry name" value="Imidazole glycerol phosphate dehydratase, domain 1"/>
    <property type="match status" value="2"/>
</dbReference>
<evidence type="ECO:0000256" key="5">
    <source>
        <dbReference type="HAMAP-Rule" id="MF_00076"/>
    </source>
</evidence>
<keyword evidence="3 5" id="KW-0368">Histidine biosynthesis</keyword>
<dbReference type="SUPFAM" id="SSF54211">
    <property type="entry name" value="Ribosomal protein S5 domain 2-like"/>
    <property type="match status" value="2"/>
</dbReference>
<comment type="caution">
    <text evidence="6">The sequence shown here is derived from an EMBL/GenBank/DDBJ whole genome shotgun (WGS) entry which is preliminary data.</text>
</comment>
<evidence type="ECO:0000256" key="1">
    <source>
        <dbReference type="ARBA" id="ARBA00005047"/>
    </source>
</evidence>
<sequence length="188" mass="19686">MRKGEGRAEVGEARAKVELDLDGAGEQNIDSGSGFLDHMISALARMGEIDVSLKAEGGIGPQRSRAAGLALGSALAEALGDKKGAKRYGWAAVPMDEALAKAALDLSGRAYLVIEGEFSGEMIGDLSTQEVKPLLSALVEGGRVTLNVEFKGENDHHKAESVFKALGLALREAKKIEGTRVLSTKGVL</sequence>
<dbReference type="InterPro" id="IPR000807">
    <property type="entry name" value="ImidazoleglycerolP_deHydtase"/>
</dbReference>
<dbReference type="InterPro" id="IPR020565">
    <property type="entry name" value="ImidazoleglycerP_deHydtase_CS"/>
</dbReference>
<keyword evidence="2 5" id="KW-0028">Amino-acid biosynthesis</keyword>
<evidence type="ECO:0000256" key="4">
    <source>
        <dbReference type="ARBA" id="ARBA00023239"/>
    </source>
</evidence>
<keyword evidence="4 5" id="KW-0456">Lyase</keyword>
<keyword evidence="7" id="KW-1185">Reference proteome</keyword>
<reference evidence="6 7" key="1">
    <citation type="submission" date="2023-03" db="EMBL/GenBank/DDBJ databases">
        <title>WGS of Methanotrichaceae archaeon Mx.</title>
        <authorList>
            <person name="Sorokin D.Y."/>
            <person name="Merkel A.Y."/>
        </authorList>
    </citation>
    <scope>NUCLEOTIDE SEQUENCE [LARGE SCALE GENOMIC DNA]</scope>
    <source>
        <strain evidence="6 7">Mx</strain>
    </source>
</reference>
<dbReference type="Proteomes" id="UP001220010">
    <property type="component" value="Unassembled WGS sequence"/>
</dbReference>
<dbReference type="InterPro" id="IPR020568">
    <property type="entry name" value="Ribosomal_Su5_D2-typ_SF"/>
</dbReference>